<proteinExistence type="predicted"/>
<reference evidence="1 2" key="1">
    <citation type="submission" date="2017-07" db="EMBL/GenBank/DDBJ databases">
        <title>Isolation and whole genome analysis of endospore-forming bacteria from heroin.</title>
        <authorList>
            <person name="Kalinowski J."/>
            <person name="Ahrens B."/>
            <person name="Al-Dilaimi A."/>
            <person name="Winkler A."/>
            <person name="Wibberg D."/>
            <person name="Schleenbecker U."/>
            <person name="Ruckert C."/>
            <person name="Wolfel R."/>
            <person name="Grass G."/>
        </authorList>
    </citation>
    <scope>NUCLEOTIDE SEQUENCE [LARGE SCALE GENOMIC DNA]</scope>
    <source>
        <strain evidence="1 2">7539</strain>
    </source>
</reference>
<comment type="caution">
    <text evidence="1">The sequence shown here is derived from an EMBL/GenBank/DDBJ whole genome shotgun (WGS) entry which is preliminary data.</text>
</comment>
<evidence type="ECO:0000313" key="2">
    <source>
        <dbReference type="Proteomes" id="UP000216207"/>
    </source>
</evidence>
<dbReference type="EMBL" id="NPCC01000002">
    <property type="protein sequence ID" value="PAE90906.1"/>
    <property type="molecule type" value="Genomic_DNA"/>
</dbReference>
<gene>
    <name evidence="1" type="ORF">CHH72_00360</name>
</gene>
<protein>
    <submittedName>
        <fullName evidence="1">Uncharacterized protein</fullName>
    </submittedName>
</protein>
<organism evidence="1 2">
    <name type="scientific">Shouchella clausii</name>
    <name type="common">Alkalihalobacillus clausii</name>
    <dbReference type="NCBI Taxonomy" id="79880"/>
    <lineage>
        <taxon>Bacteria</taxon>
        <taxon>Bacillati</taxon>
        <taxon>Bacillota</taxon>
        <taxon>Bacilli</taxon>
        <taxon>Bacillales</taxon>
        <taxon>Bacillaceae</taxon>
        <taxon>Shouchella</taxon>
    </lineage>
</organism>
<name>A0A268P589_SHOCL</name>
<dbReference type="AlphaFoldDB" id="A0A268P589"/>
<dbReference type="RefSeq" id="WP_095325974.1">
    <property type="nucleotide sequence ID" value="NZ_NPCC01000002.1"/>
</dbReference>
<accession>A0A268P589</accession>
<evidence type="ECO:0000313" key="1">
    <source>
        <dbReference type="EMBL" id="PAE90906.1"/>
    </source>
</evidence>
<sequence>MNSTVSVKEALRGLIEIYENDFSHGYQGNDKEVLDKLFLKLIVAVTRFAQGIRYCGKIECRCSPESNIKFLVEANYDTIMGNLLAGDYGLSEVPLSRIRDFLDQFRFHEVR</sequence>
<dbReference type="Proteomes" id="UP000216207">
    <property type="component" value="Unassembled WGS sequence"/>
</dbReference>